<dbReference type="PRINTS" id="PR00039">
    <property type="entry name" value="HTHLYSR"/>
</dbReference>
<evidence type="ECO:0000313" key="7">
    <source>
        <dbReference type="Proteomes" id="UP000664654"/>
    </source>
</evidence>
<name>A0A939DLN4_9ALTE</name>
<dbReference type="InterPro" id="IPR058163">
    <property type="entry name" value="LysR-type_TF_proteobact-type"/>
</dbReference>
<dbReference type="SUPFAM" id="SSF46785">
    <property type="entry name" value="Winged helix' DNA-binding domain"/>
    <property type="match status" value="1"/>
</dbReference>
<evidence type="ECO:0000256" key="1">
    <source>
        <dbReference type="ARBA" id="ARBA00009437"/>
    </source>
</evidence>
<reference evidence="6" key="1">
    <citation type="submission" date="2021-03" db="EMBL/GenBank/DDBJ databases">
        <title>novel species isolated from a fishpond in China.</title>
        <authorList>
            <person name="Lu H."/>
            <person name="Cai Z."/>
        </authorList>
    </citation>
    <scope>NUCLEOTIDE SEQUENCE</scope>
    <source>
        <strain evidence="6">JCM 30855</strain>
    </source>
</reference>
<comment type="similarity">
    <text evidence="1">Belongs to the LysR transcriptional regulatory family.</text>
</comment>
<proteinExistence type="inferred from homology"/>
<dbReference type="InterPro" id="IPR000847">
    <property type="entry name" value="LysR_HTH_N"/>
</dbReference>
<dbReference type="GO" id="GO:0043565">
    <property type="term" value="F:sequence-specific DNA binding"/>
    <property type="evidence" value="ECO:0007669"/>
    <property type="project" value="TreeGrafter"/>
</dbReference>
<evidence type="ECO:0000256" key="4">
    <source>
        <dbReference type="ARBA" id="ARBA00023163"/>
    </source>
</evidence>
<dbReference type="GO" id="GO:0006351">
    <property type="term" value="P:DNA-templated transcription"/>
    <property type="evidence" value="ECO:0007669"/>
    <property type="project" value="TreeGrafter"/>
</dbReference>
<dbReference type="PROSITE" id="PS50931">
    <property type="entry name" value="HTH_LYSR"/>
    <property type="match status" value="1"/>
</dbReference>
<dbReference type="PANTHER" id="PTHR30537">
    <property type="entry name" value="HTH-TYPE TRANSCRIPTIONAL REGULATOR"/>
    <property type="match status" value="1"/>
</dbReference>
<accession>A0A939DLN4</accession>
<keyword evidence="4" id="KW-0804">Transcription</keyword>
<dbReference type="InterPro" id="IPR005119">
    <property type="entry name" value="LysR_subst-bd"/>
</dbReference>
<dbReference type="FunFam" id="1.10.10.10:FF:000001">
    <property type="entry name" value="LysR family transcriptional regulator"/>
    <property type="match status" value="1"/>
</dbReference>
<feature type="domain" description="HTH lysR-type" evidence="5">
    <location>
        <begin position="6"/>
        <end position="63"/>
    </location>
</feature>
<keyword evidence="2" id="KW-0805">Transcription regulation</keyword>
<gene>
    <name evidence="6" type="ORF">J0A66_07345</name>
</gene>
<sequence length="301" mass="34225">MKMRLPPLKSLQYFQVAASLLSFKQAASQLNVTQAAISQQIRLLESHLDLPLFVRLNREVRLTEQGQQLFGYVTEAFNSLEQGVASLGRDPRPDVLNITLIPSFANRWLASRLGDFHRQHPQFSVRLLPTTQRLEFEGTDLDLAIRFGQGSYADLHSIKLLDDYFYPICHPNLLKASRDLRQVPLLVDVSGDDQQALGLFMQENHLQLTDCNVALQSQDSSLIIEAALAGQGLALVRHSLVYELIQRGLLARVNDFQCASLYSYYLVAPQRYFEREKIRQFQQWLTRAMAPISEAAIHTSK</sequence>
<evidence type="ECO:0000256" key="3">
    <source>
        <dbReference type="ARBA" id="ARBA00023125"/>
    </source>
</evidence>
<dbReference type="Pfam" id="PF03466">
    <property type="entry name" value="LysR_substrate"/>
    <property type="match status" value="1"/>
</dbReference>
<dbReference type="SUPFAM" id="SSF53850">
    <property type="entry name" value="Periplasmic binding protein-like II"/>
    <property type="match status" value="1"/>
</dbReference>
<dbReference type="EMBL" id="JAFKCV010000003">
    <property type="protein sequence ID" value="MBN7825034.1"/>
    <property type="molecule type" value="Genomic_DNA"/>
</dbReference>
<evidence type="ECO:0000256" key="2">
    <source>
        <dbReference type="ARBA" id="ARBA00023015"/>
    </source>
</evidence>
<evidence type="ECO:0000259" key="5">
    <source>
        <dbReference type="PROSITE" id="PS50931"/>
    </source>
</evidence>
<dbReference type="AlphaFoldDB" id="A0A939DLN4"/>
<evidence type="ECO:0000313" key="6">
    <source>
        <dbReference type="EMBL" id="MBN7825034.1"/>
    </source>
</evidence>
<dbReference type="Gene3D" id="3.40.190.10">
    <property type="entry name" value="Periplasmic binding protein-like II"/>
    <property type="match status" value="2"/>
</dbReference>
<organism evidence="6 7">
    <name type="scientific">Bowmanella dokdonensis</name>
    <dbReference type="NCBI Taxonomy" id="751969"/>
    <lineage>
        <taxon>Bacteria</taxon>
        <taxon>Pseudomonadati</taxon>
        <taxon>Pseudomonadota</taxon>
        <taxon>Gammaproteobacteria</taxon>
        <taxon>Alteromonadales</taxon>
        <taxon>Alteromonadaceae</taxon>
        <taxon>Bowmanella</taxon>
    </lineage>
</organism>
<dbReference type="PANTHER" id="PTHR30537:SF26">
    <property type="entry name" value="GLYCINE CLEAVAGE SYSTEM TRANSCRIPTIONAL ACTIVATOR"/>
    <property type="match status" value="1"/>
</dbReference>
<dbReference type="Gene3D" id="1.10.10.10">
    <property type="entry name" value="Winged helix-like DNA-binding domain superfamily/Winged helix DNA-binding domain"/>
    <property type="match status" value="1"/>
</dbReference>
<keyword evidence="3" id="KW-0238">DNA-binding</keyword>
<dbReference type="Pfam" id="PF00126">
    <property type="entry name" value="HTH_1"/>
    <property type="match status" value="1"/>
</dbReference>
<dbReference type="GO" id="GO:0003700">
    <property type="term" value="F:DNA-binding transcription factor activity"/>
    <property type="evidence" value="ECO:0007669"/>
    <property type="project" value="InterPro"/>
</dbReference>
<dbReference type="CDD" id="cd08432">
    <property type="entry name" value="PBP2_GcdR_TrpI_HvrB_AmpR_like"/>
    <property type="match status" value="1"/>
</dbReference>
<comment type="caution">
    <text evidence="6">The sequence shown here is derived from an EMBL/GenBank/DDBJ whole genome shotgun (WGS) entry which is preliminary data.</text>
</comment>
<dbReference type="InterPro" id="IPR036390">
    <property type="entry name" value="WH_DNA-bd_sf"/>
</dbReference>
<dbReference type="Proteomes" id="UP000664654">
    <property type="component" value="Unassembled WGS sequence"/>
</dbReference>
<dbReference type="InterPro" id="IPR036388">
    <property type="entry name" value="WH-like_DNA-bd_sf"/>
</dbReference>
<keyword evidence="7" id="KW-1185">Reference proteome</keyword>
<protein>
    <submittedName>
        <fullName evidence="6">LysR family transcriptional regulator</fullName>
    </submittedName>
</protein>